<evidence type="ECO:0000256" key="7">
    <source>
        <dbReference type="ARBA" id="ARBA00023235"/>
    </source>
</evidence>
<sequence length="98" mass="11196">MPHEYLVNIHIQVPASLPPSELDELRRRERDTAQHLAATGHLVRLWRVPGEWANWGLWRAENETELEALLSTLPLRPFMRITVHPTGPHPSDPLATGQ</sequence>
<comment type="caution">
    <text evidence="10">The sequence shown here is derived from an EMBL/GenBank/DDBJ whole genome shotgun (WGS) entry which is preliminary data.</text>
</comment>
<organism evidence="10 11">
    <name type="scientific">Amycolatopsis pithecellobii</name>
    <dbReference type="NCBI Taxonomy" id="664692"/>
    <lineage>
        <taxon>Bacteria</taxon>
        <taxon>Bacillati</taxon>
        <taxon>Actinomycetota</taxon>
        <taxon>Actinomycetes</taxon>
        <taxon>Pseudonocardiales</taxon>
        <taxon>Pseudonocardiaceae</taxon>
        <taxon>Amycolatopsis</taxon>
    </lineage>
</organism>
<dbReference type="EC" id="5.3.3.4" evidence="5 8"/>
<dbReference type="GO" id="GO:0016159">
    <property type="term" value="F:muconolactone delta-isomerase activity"/>
    <property type="evidence" value="ECO:0007669"/>
    <property type="project" value="UniProtKB-EC"/>
</dbReference>
<evidence type="ECO:0000259" key="9">
    <source>
        <dbReference type="Pfam" id="PF02426"/>
    </source>
</evidence>
<gene>
    <name evidence="10" type="ORF">GKO32_01210</name>
</gene>
<evidence type="ECO:0000256" key="8">
    <source>
        <dbReference type="PIRNR" id="PIRNR001486"/>
    </source>
</evidence>
<evidence type="ECO:0000256" key="2">
    <source>
        <dbReference type="ARBA" id="ARBA00005193"/>
    </source>
</evidence>
<dbReference type="InterPro" id="IPR011008">
    <property type="entry name" value="Dimeric_a/b-barrel"/>
</dbReference>
<accession>A0A6N7YI75</accession>
<keyword evidence="6 8" id="KW-0058">Aromatic hydrocarbons catabolism</keyword>
<evidence type="ECO:0000256" key="5">
    <source>
        <dbReference type="ARBA" id="ARBA00012070"/>
    </source>
</evidence>
<name>A0A6N7YI75_9PSEU</name>
<evidence type="ECO:0000256" key="1">
    <source>
        <dbReference type="ARBA" id="ARBA00001739"/>
    </source>
</evidence>
<evidence type="ECO:0000313" key="11">
    <source>
        <dbReference type="Proteomes" id="UP000440096"/>
    </source>
</evidence>
<evidence type="ECO:0000256" key="6">
    <source>
        <dbReference type="ARBA" id="ARBA00022797"/>
    </source>
</evidence>
<protein>
    <recommendedName>
        <fullName evidence="5 8">Muconolactone Delta-isomerase</fullName>
        <shortName evidence="8">MIase</shortName>
        <ecNumber evidence="5 8">5.3.3.4</ecNumber>
    </recommendedName>
</protein>
<dbReference type="EMBL" id="WMBA01000001">
    <property type="protein sequence ID" value="MTD52607.1"/>
    <property type="molecule type" value="Genomic_DNA"/>
</dbReference>
<comment type="pathway">
    <text evidence="2 8">Aromatic compound metabolism; beta-ketoadipate pathway; 5-oxo-4,5-dihydro-2-furylacetate from catechol: step 3/3.</text>
</comment>
<evidence type="ECO:0000256" key="4">
    <source>
        <dbReference type="ARBA" id="ARBA00011365"/>
    </source>
</evidence>
<dbReference type="AlphaFoldDB" id="A0A6N7YI75"/>
<dbReference type="OrthoDB" id="2889526at2"/>
<evidence type="ECO:0000313" key="10">
    <source>
        <dbReference type="EMBL" id="MTD52607.1"/>
    </source>
</evidence>
<dbReference type="Pfam" id="PF02426">
    <property type="entry name" value="MIase"/>
    <property type="match status" value="1"/>
</dbReference>
<dbReference type="InterPro" id="IPR026029">
    <property type="entry name" value="MLI_dom"/>
</dbReference>
<evidence type="ECO:0000256" key="3">
    <source>
        <dbReference type="ARBA" id="ARBA00010882"/>
    </source>
</evidence>
<keyword evidence="11" id="KW-1185">Reference proteome</keyword>
<keyword evidence="7 8" id="KW-0413">Isomerase</keyword>
<comment type="catalytic activity">
    <reaction evidence="1 8">
        <text>(S)-muconolactone = (4,5-dihydro-5-oxofuran-2-yl)-acetate</text>
        <dbReference type="Rhea" id="RHEA:12348"/>
        <dbReference type="ChEBI" id="CHEBI:58425"/>
        <dbReference type="ChEBI" id="CHEBI:58736"/>
        <dbReference type="EC" id="5.3.3.4"/>
    </reaction>
</comment>
<dbReference type="Proteomes" id="UP000440096">
    <property type="component" value="Unassembled WGS sequence"/>
</dbReference>
<comment type="subunit">
    <text evidence="4">Homodecamer.</text>
</comment>
<dbReference type="UniPathway" id="UPA00157">
    <property type="reaction ID" value="UER00260"/>
</dbReference>
<dbReference type="InterPro" id="IPR003464">
    <property type="entry name" value="Muconolactone_d_Isoase"/>
</dbReference>
<reference evidence="10 11" key="1">
    <citation type="submission" date="2019-11" db="EMBL/GenBank/DDBJ databases">
        <title>Draft genome of Amycolatopsis RM579.</title>
        <authorList>
            <person name="Duangmal K."/>
            <person name="Mingma R."/>
        </authorList>
    </citation>
    <scope>NUCLEOTIDE SEQUENCE [LARGE SCALE GENOMIC DNA]</scope>
    <source>
        <strain evidence="10 11">RM579</strain>
    </source>
</reference>
<dbReference type="GO" id="GO:0042952">
    <property type="term" value="P:beta-ketoadipate pathway"/>
    <property type="evidence" value="ECO:0007669"/>
    <property type="project" value="UniProtKB-UniPathway"/>
</dbReference>
<dbReference type="PIRSF" id="PIRSF001486">
    <property type="entry name" value="CatC"/>
    <property type="match status" value="1"/>
</dbReference>
<dbReference type="RefSeq" id="WP_154754854.1">
    <property type="nucleotide sequence ID" value="NZ_WMBA01000001.1"/>
</dbReference>
<comment type="similarity">
    <text evidence="3 8">Belongs to the muconolactone Delta-isomerase family.</text>
</comment>
<feature type="domain" description="Muconolactone isomerase" evidence="9">
    <location>
        <begin position="4"/>
        <end position="92"/>
    </location>
</feature>
<dbReference type="Gene3D" id="3.30.70.1060">
    <property type="entry name" value="Dimeric alpha+beta barrel"/>
    <property type="match status" value="1"/>
</dbReference>
<dbReference type="SUPFAM" id="SSF54909">
    <property type="entry name" value="Dimeric alpha+beta barrel"/>
    <property type="match status" value="1"/>
</dbReference>
<proteinExistence type="inferred from homology"/>